<dbReference type="GO" id="GO:0016020">
    <property type="term" value="C:membrane"/>
    <property type="evidence" value="ECO:0007669"/>
    <property type="project" value="UniProtKB-SubCell"/>
</dbReference>
<dbReference type="Gene3D" id="1.20.120.550">
    <property type="entry name" value="Membrane associated eicosanoid/glutathione metabolism-like domain"/>
    <property type="match status" value="1"/>
</dbReference>
<evidence type="ECO:0000313" key="6">
    <source>
        <dbReference type="EMBL" id="TDQ47483.1"/>
    </source>
</evidence>
<comment type="caution">
    <text evidence="6">The sequence shown here is derived from an EMBL/GenBank/DDBJ whole genome shotgun (WGS) entry which is preliminary data.</text>
</comment>
<dbReference type="Pfam" id="PF01124">
    <property type="entry name" value="MAPEG"/>
    <property type="match status" value="1"/>
</dbReference>
<feature type="transmembrane region" description="Helical" evidence="5">
    <location>
        <begin position="106"/>
        <end position="123"/>
    </location>
</feature>
<evidence type="ECO:0000256" key="2">
    <source>
        <dbReference type="ARBA" id="ARBA00022692"/>
    </source>
</evidence>
<dbReference type="PANTHER" id="PTHR35371:SF1">
    <property type="entry name" value="BLR7753 PROTEIN"/>
    <property type="match status" value="1"/>
</dbReference>
<dbReference type="EMBL" id="SNYM01000010">
    <property type="protein sequence ID" value="TDQ47483.1"/>
    <property type="molecule type" value="Genomic_DNA"/>
</dbReference>
<dbReference type="PANTHER" id="PTHR35371">
    <property type="entry name" value="INNER MEMBRANE PROTEIN"/>
    <property type="match status" value="1"/>
</dbReference>
<evidence type="ECO:0000256" key="5">
    <source>
        <dbReference type="SAM" id="Phobius"/>
    </source>
</evidence>
<dbReference type="AlphaFoldDB" id="A0A4R6UPS4"/>
<comment type="subcellular location">
    <subcellularLocation>
        <location evidence="1">Membrane</location>
    </subcellularLocation>
</comment>
<proteinExistence type="predicted"/>
<dbReference type="InterPro" id="IPR001129">
    <property type="entry name" value="Membr-assoc_MAPEG"/>
</dbReference>
<gene>
    <name evidence="6" type="ORF">EV696_11075</name>
</gene>
<dbReference type="RefSeq" id="WP_133591129.1">
    <property type="nucleotide sequence ID" value="NZ_CP037953.1"/>
</dbReference>
<dbReference type="Proteomes" id="UP000295375">
    <property type="component" value="Unassembled WGS sequence"/>
</dbReference>
<feature type="transmembrane region" description="Helical" evidence="5">
    <location>
        <begin position="50"/>
        <end position="70"/>
    </location>
</feature>
<reference evidence="6 7" key="1">
    <citation type="submission" date="2019-03" db="EMBL/GenBank/DDBJ databases">
        <title>Genomic Encyclopedia of Type Strains, Phase IV (KMG-IV): sequencing the most valuable type-strain genomes for metagenomic binning, comparative biology and taxonomic classification.</title>
        <authorList>
            <person name="Goeker M."/>
        </authorList>
    </citation>
    <scope>NUCLEOTIDE SEQUENCE [LARGE SCALE GENOMIC DNA]</scope>
    <source>
        <strain evidence="6 7">DSM 103792</strain>
    </source>
</reference>
<accession>A0A4R6UPS4</accession>
<keyword evidence="3 5" id="KW-1133">Transmembrane helix</keyword>
<keyword evidence="7" id="KW-1185">Reference proteome</keyword>
<dbReference type="SUPFAM" id="SSF161084">
    <property type="entry name" value="MAPEG domain-like"/>
    <property type="match status" value="1"/>
</dbReference>
<name>A0A4R6UPS4_9GAMM</name>
<keyword evidence="2 5" id="KW-0812">Transmembrane</keyword>
<organism evidence="6 7">
    <name type="scientific">Permianibacter aggregans</name>
    <dbReference type="NCBI Taxonomy" id="1510150"/>
    <lineage>
        <taxon>Bacteria</taxon>
        <taxon>Pseudomonadati</taxon>
        <taxon>Pseudomonadota</taxon>
        <taxon>Gammaproteobacteria</taxon>
        <taxon>Pseudomonadales</taxon>
        <taxon>Pseudomonadaceae</taxon>
        <taxon>Permianibacter</taxon>
    </lineage>
</organism>
<protein>
    <submittedName>
        <fullName evidence="6">Putative MAPEG superfamily protein</fullName>
    </submittedName>
</protein>
<keyword evidence="4 5" id="KW-0472">Membrane</keyword>
<evidence type="ECO:0000256" key="1">
    <source>
        <dbReference type="ARBA" id="ARBA00004370"/>
    </source>
</evidence>
<evidence type="ECO:0000256" key="4">
    <source>
        <dbReference type="ARBA" id="ARBA00023136"/>
    </source>
</evidence>
<dbReference type="InterPro" id="IPR023352">
    <property type="entry name" value="MAPEG-like_dom_sf"/>
</dbReference>
<dbReference type="OrthoDB" id="513661at2"/>
<sequence>MNVAVLSILLAGLMPYFFVAVAKFTGRRYDNHAPREFLAGLQGFRARANWAHQNAFEAFPLFAAAVIIAMLRQVEAGTLDTLALSFVGLRLLYFVCYLADWPLLRSAVWALAIACPVALLILSL</sequence>
<evidence type="ECO:0000313" key="7">
    <source>
        <dbReference type="Proteomes" id="UP000295375"/>
    </source>
</evidence>
<evidence type="ECO:0000256" key="3">
    <source>
        <dbReference type="ARBA" id="ARBA00022989"/>
    </source>
</evidence>